<feature type="compositionally biased region" description="Acidic residues" evidence="8">
    <location>
        <begin position="307"/>
        <end position="330"/>
    </location>
</feature>
<comment type="similarity">
    <text evidence="2">Belongs to the pinin family.</text>
</comment>
<dbReference type="Pfam" id="PF04696">
    <property type="entry name" value="Pinin_SDK_memA"/>
    <property type="match status" value="1"/>
</dbReference>
<keyword evidence="7" id="KW-0539">Nucleus</keyword>
<dbReference type="AlphaFoldDB" id="A0A6A6PMI9"/>
<name>A0A6A6PMI9_9PEZI</name>
<keyword evidence="11" id="KW-1185">Reference proteome</keyword>
<keyword evidence="6" id="KW-0508">mRNA splicing</keyword>
<evidence type="ECO:0000256" key="3">
    <source>
        <dbReference type="ARBA" id="ARBA00022664"/>
    </source>
</evidence>
<comment type="subcellular location">
    <subcellularLocation>
        <location evidence="1">Nucleus</location>
    </subcellularLocation>
</comment>
<feature type="compositionally biased region" description="Polar residues" evidence="8">
    <location>
        <begin position="51"/>
        <end position="60"/>
    </location>
</feature>
<dbReference type="Proteomes" id="UP000799767">
    <property type="component" value="Unassembled WGS sequence"/>
</dbReference>
<keyword evidence="3" id="KW-0507">mRNA processing</keyword>
<evidence type="ECO:0000313" key="11">
    <source>
        <dbReference type="Proteomes" id="UP000799767"/>
    </source>
</evidence>
<dbReference type="PANTHER" id="PTHR12707">
    <property type="entry name" value="PINN"/>
    <property type="match status" value="1"/>
</dbReference>
<dbReference type="EMBL" id="MU001638">
    <property type="protein sequence ID" value="KAF2481269.1"/>
    <property type="molecule type" value="Genomic_DNA"/>
</dbReference>
<feature type="region of interest" description="Disordered" evidence="8">
    <location>
        <begin position="1"/>
        <end position="150"/>
    </location>
</feature>
<organism evidence="10 11">
    <name type="scientific">Neohortaea acidophila</name>
    <dbReference type="NCBI Taxonomy" id="245834"/>
    <lineage>
        <taxon>Eukaryota</taxon>
        <taxon>Fungi</taxon>
        <taxon>Dikarya</taxon>
        <taxon>Ascomycota</taxon>
        <taxon>Pezizomycotina</taxon>
        <taxon>Dothideomycetes</taxon>
        <taxon>Dothideomycetidae</taxon>
        <taxon>Mycosphaerellales</taxon>
        <taxon>Teratosphaeriaceae</taxon>
        <taxon>Neohortaea</taxon>
    </lineage>
</organism>
<proteinExistence type="inferred from homology"/>
<dbReference type="OrthoDB" id="330772at2759"/>
<evidence type="ECO:0000256" key="4">
    <source>
        <dbReference type="ARBA" id="ARBA00023015"/>
    </source>
</evidence>
<evidence type="ECO:0000256" key="7">
    <source>
        <dbReference type="ARBA" id="ARBA00023242"/>
    </source>
</evidence>
<evidence type="ECO:0000256" key="1">
    <source>
        <dbReference type="ARBA" id="ARBA00004123"/>
    </source>
</evidence>
<dbReference type="GO" id="GO:0071013">
    <property type="term" value="C:catalytic step 2 spliceosome"/>
    <property type="evidence" value="ECO:0007669"/>
    <property type="project" value="TreeGrafter"/>
</dbReference>
<feature type="region of interest" description="Disordered" evidence="8">
    <location>
        <begin position="211"/>
        <end position="330"/>
    </location>
</feature>
<evidence type="ECO:0000313" key="10">
    <source>
        <dbReference type="EMBL" id="KAF2481269.1"/>
    </source>
</evidence>
<dbReference type="PANTHER" id="PTHR12707:SF0">
    <property type="entry name" value="PININ"/>
    <property type="match status" value="1"/>
</dbReference>
<dbReference type="GeneID" id="54479256"/>
<gene>
    <name evidence="10" type="ORF">BDY17DRAFT_355018</name>
</gene>
<accession>A0A6A6PMI9</accession>
<dbReference type="InterPro" id="IPR006786">
    <property type="entry name" value="Pinin_SDK_MemA"/>
</dbReference>
<feature type="compositionally biased region" description="Basic and acidic residues" evidence="8">
    <location>
        <begin position="123"/>
        <end position="150"/>
    </location>
</feature>
<feature type="domain" description="Pinin/SDK/MemA protein" evidence="9">
    <location>
        <begin position="99"/>
        <end position="215"/>
    </location>
</feature>
<keyword evidence="5" id="KW-0804">Transcription</keyword>
<evidence type="ECO:0000256" key="6">
    <source>
        <dbReference type="ARBA" id="ARBA00023187"/>
    </source>
</evidence>
<evidence type="ECO:0000256" key="8">
    <source>
        <dbReference type="SAM" id="MobiDB-lite"/>
    </source>
</evidence>
<sequence>MAETELASAVLVPEIEDDEISPANPLKRSHAIDDGETQEEQGSKRPRKTSGKSISPNETGNGEDNEAEATDGPNSTSNAPQEQPTPPHDTTRRKPAVVEEKQRSKRLFGALLGNLNRPAADARASKKRAEIETRRKAELQRQDDERVEHGLRRRETLAAVRRREQGAVDEENMRIRHEGLLHAANFLRTAAEPRLYYRPWDLLSDEEDRIEQQRKDAQAQVDREVEEFNSSRERASTSAQDGDTEQRELPAYANGDGDMAGTAKKTGEANDTSPAEAHGSDSNVVAPDADAGDGHPSHDSARKEADDRQDELGDEEGDGVADGEEDAVIY</sequence>
<evidence type="ECO:0000256" key="5">
    <source>
        <dbReference type="ARBA" id="ARBA00023163"/>
    </source>
</evidence>
<feature type="compositionally biased region" description="Basic and acidic residues" evidence="8">
    <location>
        <begin position="292"/>
        <end position="306"/>
    </location>
</feature>
<dbReference type="InterPro" id="IPR039853">
    <property type="entry name" value="Pinin"/>
</dbReference>
<dbReference type="RefSeq" id="XP_033587839.1">
    <property type="nucleotide sequence ID" value="XM_033738254.1"/>
</dbReference>
<protein>
    <submittedName>
        <fullName evidence="10">Pinin/SDK/memA/ protein conserved region-domain-containing protein</fullName>
    </submittedName>
</protein>
<feature type="compositionally biased region" description="Polar residues" evidence="8">
    <location>
        <begin position="72"/>
        <end position="82"/>
    </location>
</feature>
<feature type="compositionally biased region" description="Basic and acidic residues" evidence="8">
    <location>
        <begin position="89"/>
        <end position="102"/>
    </location>
</feature>
<feature type="compositionally biased region" description="Basic and acidic residues" evidence="8">
    <location>
        <begin position="211"/>
        <end position="223"/>
    </location>
</feature>
<evidence type="ECO:0000256" key="2">
    <source>
        <dbReference type="ARBA" id="ARBA00010386"/>
    </source>
</evidence>
<dbReference type="GO" id="GO:0008380">
    <property type="term" value="P:RNA splicing"/>
    <property type="evidence" value="ECO:0007669"/>
    <property type="project" value="UniProtKB-KW"/>
</dbReference>
<reference evidence="10" key="1">
    <citation type="journal article" date="2020" name="Stud. Mycol.">
        <title>101 Dothideomycetes genomes: a test case for predicting lifestyles and emergence of pathogens.</title>
        <authorList>
            <person name="Haridas S."/>
            <person name="Albert R."/>
            <person name="Binder M."/>
            <person name="Bloem J."/>
            <person name="Labutti K."/>
            <person name="Salamov A."/>
            <person name="Andreopoulos B."/>
            <person name="Baker S."/>
            <person name="Barry K."/>
            <person name="Bills G."/>
            <person name="Bluhm B."/>
            <person name="Cannon C."/>
            <person name="Castanera R."/>
            <person name="Culley D."/>
            <person name="Daum C."/>
            <person name="Ezra D."/>
            <person name="Gonzalez J."/>
            <person name="Henrissat B."/>
            <person name="Kuo A."/>
            <person name="Liang C."/>
            <person name="Lipzen A."/>
            <person name="Lutzoni F."/>
            <person name="Magnuson J."/>
            <person name="Mondo S."/>
            <person name="Nolan M."/>
            <person name="Ohm R."/>
            <person name="Pangilinan J."/>
            <person name="Park H.-J."/>
            <person name="Ramirez L."/>
            <person name="Alfaro M."/>
            <person name="Sun H."/>
            <person name="Tritt A."/>
            <person name="Yoshinaga Y."/>
            <person name="Zwiers L.-H."/>
            <person name="Turgeon B."/>
            <person name="Goodwin S."/>
            <person name="Spatafora J."/>
            <person name="Crous P."/>
            <person name="Grigoriev I."/>
        </authorList>
    </citation>
    <scope>NUCLEOTIDE SEQUENCE</scope>
    <source>
        <strain evidence="10">CBS 113389</strain>
    </source>
</reference>
<evidence type="ECO:0000259" key="9">
    <source>
        <dbReference type="Pfam" id="PF04696"/>
    </source>
</evidence>
<dbReference type="GO" id="GO:0006397">
    <property type="term" value="P:mRNA processing"/>
    <property type="evidence" value="ECO:0007669"/>
    <property type="project" value="UniProtKB-KW"/>
</dbReference>
<keyword evidence="4" id="KW-0805">Transcription regulation</keyword>